<dbReference type="PANTHER" id="PTHR12526:SF630">
    <property type="entry name" value="GLYCOSYLTRANSFERASE"/>
    <property type="match status" value="1"/>
</dbReference>
<feature type="domain" description="Glycosyl transferase family 1" evidence="1">
    <location>
        <begin position="218"/>
        <end position="321"/>
    </location>
</feature>
<organism evidence="2">
    <name type="scientific">marine sediment metagenome</name>
    <dbReference type="NCBI Taxonomy" id="412755"/>
    <lineage>
        <taxon>unclassified sequences</taxon>
        <taxon>metagenomes</taxon>
        <taxon>ecological metagenomes</taxon>
    </lineage>
</organism>
<gene>
    <name evidence="2" type="ORF">LCGC14_0891900</name>
</gene>
<dbReference type="GO" id="GO:0016757">
    <property type="term" value="F:glycosyltransferase activity"/>
    <property type="evidence" value="ECO:0007669"/>
    <property type="project" value="InterPro"/>
</dbReference>
<evidence type="ECO:0000313" key="2">
    <source>
        <dbReference type="EMBL" id="KKN24743.1"/>
    </source>
</evidence>
<feature type="non-terminal residue" evidence="2">
    <location>
        <position position="1"/>
    </location>
</feature>
<dbReference type="AlphaFoldDB" id="A0A0F9S5Z4"/>
<reference evidence="2" key="1">
    <citation type="journal article" date="2015" name="Nature">
        <title>Complex archaea that bridge the gap between prokaryotes and eukaryotes.</title>
        <authorList>
            <person name="Spang A."/>
            <person name="Saw J.H."/>
            <person name="Jorgensen S.L."/>
            <person name="Zaremba-Niedzwiedzka K."/>
            <person name="Martijn J."/>
            <person name="Lind A.E."/>
            <person name="van Eijk R."/>
            <person name="Schleper C."/>
            <person name="Guy L."/>
            <person name="Ettema T.J."/>
        </authorList>
    </citation>
    <scope>NUCLEOTIDE SEQUENCE</scope>
</reference>
<proteinExistence type="predicted"/>
<dbReference type="InterPro" id="IPR001296">
    <property type="entry name" value="Glyco_trans_1"/>
</dbReference>
<dbReference type="CDD" id="cd03801">
    <property type="entry name" value="GT4_PimA-like"/>
    <property type="match status" value="1"/>
</dbReference>
<dbReference type="Gene3D" id="3.40.50.2000">
    <property type="entry name" value="Glycogen Phosphorylase B"/>
    <property type="match status" value="2"/>
</dbReference>
<dbReference type="EMBL" id="LAZR01002860">
    <property type="protein sequence ID" value="KKN24743.1"/>
    <property type="molecule type" value="Genomic_DNA"/>
</dbReference>
<evidence type="ECO:0000259" key="1">
    <source>
        <dbReference type="Pfam" id="PF00534"/>
    </source>
</evidence>
<accession>A0A0F9S5Z4</accession>
<name>A0A0F9S5Z4_9ZZZZ</name>
<comment type="caution">
    <text evidence="2">The sequence shown here is derived from an EMBL/GenBank/DDBJ whole genome shotgun (WGS) entry which is preliminary data.</text>
</comment>
<dbReference type="SUPFAM" id="SSF53756">
    <property type="entry name" value="UDP-Glycosyltransferase/glycogen phosphorylase"/>
    <property type="match status" value="1"/>
</dbReference>
<dbReference type="Pfam" id="PF00534">
    <property type="entry name" value="Glycos_transf_1"/>
    <property type="match status" value="1"/>
</dbReference>
<sequence length="348" mass="39966">SKRSVNVCHLIESLGLGGAQTMMLELVNGLNAYFGEYINNFVLCVNRKVQKTTTKMLKTYGVVGDSVIYSDLREYLKKRKIDVVLHHRISMSTTLKRYLPEGCKYILLNHTWNSMNRVADFVECDLYVSVCRFLHEKTNWRRFIDDTRKVVILNGVENAYLDDIKPAGLDGTFKTGRCHRLVSSKFRVDSLNWMGKHVAKTVPGFTHHLLGTSKHAKAVAHKYKEWFRYHGSIESRQKKMAMIKDFDLYFYETFSDEGASMAILEAAACGVPVVCKPLGGTPEIVINGVNGYIAKDRHLFLLRIKQLATNRDLLNELSKSTLKDFNNRLHVKYAACKYMQLFEWCLRT</sequence>
<protein>
    <recommendedName>
        <fullName evidence="1">Glycosyl transferase family 1 domain-containing protein</fullName>
    </recommendedName>
</protein>
<dbReference type="PANTHER" id="PTHR12526">
    <property type="entry name" value="GLYCOSYLTRANSFERASE"/>
    <property type="match status" value="1"/>
</dbReference>